<accession>A0ABU9DC96</accession>
<organism evidence="2 3">
    <name type="scientific">Paenibacillus filicis</name>
    <dbReference type="NCBI Taxonomy" id="669464"/>
    <lineage>
        <taxon>Bacteria</taxon>
        <taxon>Bacillati</taxon>
        <taxon>Bacillota</taxon>
        <taxon>Bacilli</taxon>
        <taxon>Bacillales</taxon>
        <taxon>Paenibacillaceae</taxon>
        <taxon>Paenibacillus</taxon>
    </lineage>
</organism>
<keyword evidence="1" id="KW-0472">Membrane</keyword>
<sequence length="111" mass="12200">MTYDTIFWFILGAGFVLTGVVGIWPMWKTEKLGLSFLAGSVVNTLIAGGGIWWWASSFGGAGQDFSRMFGIFGLSVSYVNNEVLLFFALLAMKRKIGGDQPPVYEPHPDDD</sequence>
<name>A0ABU9DC96_9BACL</name>
<protein>
    <submittedName>
        <fullName evidence="2">Uncharacterized protein</fullName>
    </submittedName>
</protein>
<proteinExistence type="predicted"/>
<feature type="transmembrane region" description="Helical" evidence="1">
    <location>
        <begin position="6"/>
        <end position="27"/>
    </location>
</feature>
<keyword evidence="1" id="KW-1133">Transmembrane helix</keyword>
<dbReference type="Proteomes" id="UP001469365">
    <property type="component" value="Unassembled WGS sequence"/>
</dbReference>
<dbReference type="RefSeq" id="WP_341413516.1">
    <property type="nucleotide sequence ID" value="NZ_JBBPCC010000001.1"/>
</dbReference>
<keyword evidence="3" id="KW-1185">Reference proteome</keyword>
<gene>
    <name evidence="2" type="ORF">WMW72_00865</name>
</gene>
<evidence type="ECO:0000256" key="1">
    <source>
        <dbReference type="SAM" id="Phobius"/>
    </source>
</evidence>
<feature type="transmembrane region" description="Helical" evidence="1">
    <location>
        <begin position="67"/>
        <end position="90"/>
    </location>
</feature>
<comment type="caution">
    <text evidence="2">The sequence shown here is derived from an EMBL/GenBank/DDBJ whole genome shotgun (WGS) entry which is preliminary data.</text>
</comment>
<evidence type="ECO:0000313" key="3">
    <source>
        <dbReference type="Proteomes" id="UP001469365"/>
    </source>
</evidence>
<reference evidence="2 3" key="1">
    <citation type="submission" date="2024-04" db="EMBL/GenBank/DDBJ databases">
        <title>draft genome sequnece of Paenibacillus filicis.</title>
        <authorList>
            <person name="Kim D.-U."/>
        </authorList>
    </citation>
    <scope>NUCLEOTIDE SEQUENCE [LARGE SCALE GENOMIC DNA]</scope>
    <source>
        <strain evidence="2 3">KACC14197</strain>
    </source>
</reference>
<keyword evidence="1" id="KW-0812">Transmembrane</keyword>
<dbReference type="EMBL" id="JBBPCC010000001">
    <property type="protein sequence ID" value="MEK8126458.1"/>
    <property type="molecule type" value="Genomic_DNA"/>
</dbReference>
<feature type="transmembrane region" description="Helical" evidence="1">
    <location>
        <begin position="34"/>
        <end position="55"/>
    </location>
</feature>
<evidence type="ECO:0000313" key="2">
    <source>
        <dbReference type="EMBL" id="MEK8126458.1"/>
    </source>
</evidence>